<dbReference type="Gene3D" id="6.10.250.3370">
    <property type="match status" value="1"/>
</dbReference>
<comment type="similarity">
    <text evidence="2">Belongs to the IucA/IucC family.</text>
</comment>
<dbReference type="InterPro" id="IPR022770">
    <property type="entry name" value="IucA/IucC-like_C"/>
</dbReference>
<dbReference type="Pfam" id="PF06276">
    <property type="entry name" value="FhuF"/>
    <property type="match status" value="1"/>
</dbReference>
<evidence type="ECO:0000313" key="6">
    <source>
        <dbReference type="Proteomes" id="UP001596413"/>
    </source>
</evidence>
<dbReference type="PANTHER" id="PTHR34384">
    <property type="entry name" value="L-2,3-DIAMINOPROPANOATE--CITRATE LIGASE"/>
    <property type="match status" value="1"/>
</dbReference>
<comment type="pathway">
    <text evidence="1">Siderophore biosynthesis.</text>
</comment>
<evidence type="ECO:0000256" key="2">
    <source>
        <dbReference type="ARBA" id="ARBA00007832"/>
    </source>
</evidence>
<sequence length="610" mass="67807">MTPELWERATRHLIRKALAEFSHERLLTPKPIMNAGPCSYAVAGDDPAVEYRFKADLLALDHWVVDAASITRHRAGGQAGDQGGELPLDALEFFLDLRDTLGLRPEILPVYLEEISATLASAAYKLAHPRATAAELARGGGFQDIETAMTEGHPCFVANNGRLGFGSTEFLAYAPEAAPPVHLRWLAAHRERAAFHAGAGLDYERLLHEELGPDTLRRFTAVLTDLGLDPADYLLIPVHPWQWEHKLSVTFASEVAQRRLVPLGESPDTYLAQQSIRTFFNTTAPHRHYVKTALSVLNMGFMRGLSAAYMEATPAINDWLADLVERDAVLRAARFSVIRERAAVGYRHPQYEAATEPGSPYRKMLAALWRESPVPTLAPGQRLATMAALLHTDPDGASLTEALIARSGLAPRVWLRRYLDAYLVPVVHSLYAYGLAYMPHGENAILVLDADGAVDRVVFKDLAEEIVVMDPAVELPEEAARIRAEVPRGMWALSVFTDVFDCFLRFLAATLHTRGVLAEEDFWETVAQCVRDYQESNPHLSERFEEFDLFAERFDLSCLNRLQLRDNRQMVDLADPVSALQLHGTLANPIARHRKGGRVPAHSHGTSGDR</sequence>
<proteinExistence type="inferred from homology"/>
<dbReference type="Proteomes" id="UP001596413">
    <property type="component" value="Unassembled WGS sequence"/>
</dbReference>
<evidence type="ECO:0000259" key="3">
    <source>
        <dbReference type="Pfam" id="PF04183"/>
    </source>
</evidence>
<dbReference type="Pfam" id="PF04183">
    <property type="entry name" value="IucA_IucC"/>
    <property type="match status" value="1"/>
</dbReference>
<evidence type="ECO:0000256" key="1">
    <source>
        <dbReference type="ARBA" id="ARBA00004924"/>
    </source>
</evidence>
<dbReference type="RefSeq" id="WP_386418637.1">
    <property type="nucleotide sequence ID" value="NZ_JBHSZO010000061.1"/>
</dbReference>
<evidence type="ECO:0000259" key="4">
    <source>
        <dbReference type="Pfam" id="PF06276"/>
    </source>
</evidence>
<dbReference type="Gene3D" id="3.30.310.280">
    <property type="match status" value="1"/>
</dbReference>
<gene>
    <name evidence="5" type="ORF">ACFQLX_24750</name>
</gene>
<dbReference type="PANTHER" id="PTHR34384:SF6">
    <property type="entry name" value="STAPHYLOFERRIN B SYNTHASE"/>
    <property type="match status" value="1"/>
</dbReference>
<comment type="caution">
    <text evidence="5">The sequence shown here is derived from an EMBL/GenBank/DDBJ whole genome shotgun (WGS) entry which is preliminary data.</text>
</comment>
<dbReference type="InterPro" id="IPR037455">
    <property type="entry name" value="LucA/IucC-like"/>
</dbReference>
<keyword evidence="6" id="KW-1185">Reference proteome</keyword>
<dbReference type="InterPro" id="IPR007310">
    <property type="entry name" value="Aerobactin_biosyn_IucA/IucC_N"/>
</dbReference>
<feature type="domain" description="Aerobactin siderophore biosynthesis IucA/IucC N-terminal" evidence="3">
    <location>
        <begin position="142"/>
        <end position="391"/>
    </location>
</feature>
<feature type="domain" description="Aerobactin siderophore biosynthesis IucA/IucC-like C-terminal" evidence="4">
    <location>
        <begin position="414"/>
        <end position="571"/>
    </location>
</feature>
<reference evidence="6" key="1">
    <citation type="journal article" date="2019" name="Int. J. Syst. Evol. Microbiol.">
        <title>The Global Catalogue of Microorganisms (GCM) 10K type strain sequencing project: providing services to taxonomists for standard genome sequencing and annotation.</title>
        <authorList>
            <consortium name="The Broad Institute Genomics Platform"/>
            <consortium name="The Broad Institute Genome Sequencing Center for Infectious Disease"/>
            <person name="Wu L."/>
            <person name="Ma J."/>
        </authorList>
    </citation>
    <scope>NUCLEOTIDE SEQUENCE [LARGE SCALE GENOMIC DNA]</scope>
    <source>
        <strain evidence="6">CGMCC 1.13681</strain>
    </source>
</reference>
<dbReference type="Gene3D" id="1.10.510.40">
    <property type="match status" value="1"/>
</dbReference>
<evidence type="ECO:0000313" key="5">
    <source>
        <dbReference type="EMBL" id="MFC7221347.1"/>
    </source>
</evidence>
<protein>
    <submittedName>
        <fullName evidence="5">IucA/IucC family protein</fullName>
    </submittedName>
</protein>
<name>A0ABW2GKY6_9ACTN</name>
<dbReference type="EMBL" id="JBHSZO010000061">
    <property type="protein sequence ID" value="MFC7221347.1"/>
    <property type="molecule type" value="Genomic_DNA"/>
</dbReference>
<organism evidence="5 6">
    <name type="scientific">Streptomyces polyrhachis</name>
    <dbReference type="NCBI Taxonomy" id="1282885"/>
    <lineage>
        <taxon>Bacteria</taxon>
        <taxon>Bacillati</taxon>
        <taxon>Actinomycetota</taxon>
        <taxon>Actinomycetes</taxon>
        <taxon>Kitasatosporales</taxon>
        <taxon>Streptomycetaceae</taxon>
        <taxon>Streptomyces</taxon>
    </lineage>
</organism>
<accession>A0ABW2GKY6</accession>